<dbReference type="Proteomes" id="UP000198790">
    <property type="component" value="Unassembled WGS sequence"/>
</dbReference>
<dbReference type="AlphaFoldDB" id="A0A1I1BRE0"/>
<keyword evidence="2" id="KW-1185">Reference proteome</keyword>
<proteinExistence type="predicted"/>
<accession>A0A1I1BRE0</accession>
<sequence length="110" mass="12715">MKNTLYRVCFFNNLPLNLIFNSTPETMIIQTATANFMIERCESRNGCITIRSNSQEELHRFFGSLEISESNDPFYPFAVLACKQEFANAMIIMVKEIDYSEFSEFSLQTA</sequence>
<gene>
    <name evidence="1" type="ORF">SAMN04489723_11614</name>
</gene>
<reference evidence="1 2" key="1">
    <citation type="submission" date="2016-10" db="EMBL/GenBank/DDBJ databases">
        <authorList>
            <person name="de Groot N.N."/>
        </authorList>
    </citation>
    <scope>NUCLEOTIDE SEQUENCE [LARGE SCALE GENOMIC DNA]</scope>
    <source>
        <strain evidence="1 2">DSM 23399</strain>
    </source>
</reference>
<evidence type="ECO:0000313" key="1">
    <source>
        <dbReference type="EMBL" id="SFB52226.1"/>
    </source>
</evidence>
<dbReference type="EMBL" id="FOKK01000016">
    <property type="protein sequence ID" value="SFB52226.1"/>
    <property type="molecule type" value="Genomic_DNA"/>
</dbReference>
<protein>
    <submittedName>
        <fullName evidence="1">Uncharacterized protein</fullName>
    </submittedName>
</protein>
<name>A0A1I1BRE0_9BACT</name>
<organism evidence="1 2">
    <name type="scientific">Algoriphagus aquimarinus</name>
    <dbReference type="NCBI Taxonomy" id="237018"/>
    <lineage>
        <taxon>Bacteria</taxon>
        <taxon>Pseudomonadati</taxon>
        <taxon>Bacteroidota</taxon>
        <taxon>Cytophagia</taxon>
        <taxon>Cytophagales</taxon>
        <taxon>Cyclobacteriaceae</taxon>
        <taxon>Algoriphagus</taxon>
    </lineage>
</organism>
<evidence type="ECO:0000313" key="2">
    <source>
        <dbReference type="Proteomes" id="UP000198790"/>
    </source>
</evidence>